<comment type="caution">
    <text evidence="1">The sequence shown here is derived from an EMBL/GenBank/DDBJ whole genome shotgun (WGS) entry which is preliminary data.</text>
</comment>
<accession>A0ABQ6FLG5</accession>
<proteinExistence type="predicted"/>
<sequence>MLYAPLANARIHYVDARDVGVVAAHLLTEERHQYQEYEVTGPEALSCVQLAEIFSTILDVPVRYTVISDEDAQQTLLKRYSAWTAHAATTLLQFSLQGVEPVLLG</sequence>
<dbReference type="Gene3D" id="3.40.50.720">
    <property type="entry name" value="NAD(P)-binding Rossmann-like Domain"/>
    <property type="match status" value="1"/>
</dbReference>
<name>A0ABQ6FLG5_9CHLR</name>
<organism evidence="1 2">
    <name type="scientific">Dictyobacter halimunensis</name>
    <dbReference type="NCBI Taxonomy" id="3026934"/>
    <lineage>
        <taxon>Bacteria</taxon>
        <taxon>Bacillati</taxon>
        <taxon>Chloroflexota</taxon>
        <taxon>Ktedonobacteria</taxon>
        <taxon>Ktedonobacterales</taxon>
        <taxon>Dictyobacteraceae</taxon>
        <taxon>Dictyobacter</taxon>
    </lineage>
</organism>
<evidence type="ECO:0008006" key="3">
    <source>
        <dbReference type="Google" id="ProtNLM"/>
    </source>
</evidence>
<dbReference type="PANTHER" id="PTHR43162">
    <property type="match status" value="1"/>
</dbReference>
<reference evidence="1 2" key="1">
    <citation type="submission" date="2023-02" db="EMBL/GenBank/DDBJ databases">
        <title>Dictyobacter halimunensis sp. nov., a new member of the class Ktedonobacteria from forest soil in a geothermal area.</title>
        <authorList>
            <person name="Rachmania M.K."/>
            <person name="Ningsih F."/>
            <person name="Sakai Y."/>
            <person name="Yabe S."/>
            <person name="Yokota A."/>
            <person name="Sjamsuridzal W."/>
        </authorList>
    </citation>
    <scope>NUCLEOTIDE SEQUENCE [LARGE SCALE GENOMIC DNA]</scope>
    <source>
        <strain evidence="1 2">S3.2.2.5</strain>
    </source>
</reference>
<evidence type="ECO:0000313" key="1">
    <source>
        <dbReference type="EMBL" id="GLV53291.1"/>
    </source>
</evidence>
<dbReference type="SUPFAM" id="SSF51735">
    <property type="entry name" value="NAD(P)-binding Rossmann-fold domains"/>
    <property type="match status" value="1"/>
</dbReference>
<dbReference type="PANTHER" id="PTHR43162:SF1">
    <property type="entry name" value="PRESTALK A DIFFERENTIATION PROTEIN A"/>
    <property type="match status" value="1"/>
</dbReference>
<dbReference type="EMBL" id="BSRI01000001">
    <property type="protein sequence ID" value="GLV53291.1"/>
    <property type="molecule type" value="Genomic_DNA"/>
</dbReference>
<gene>
    <name evidence="1" type="ORF">KDH_01460</name>
</gene>
<dbReference type="Proteomes" id="UP001344906">
    <property type="component" value="Unassembled WGS sequence"/>
</dbReference>
<dbReference type="Gene3D" id="3.90.25.10">
    <property type="entry name" value="UDP-galactose 4-epimerase, domain 1"/>
    <property type="match status" value="1"/>
</dbReference>
<protein>
    <recommendedName>
        <fullName evidence="3">NmrA-like domain-containing protein</fullName>
    </recommendedName>
</protein>
<keyword evidence="2" id="KW-1185">Reference proteome</keyword>
<evidence type="ECO:0000313" key="2">
    <source>
        <dbReference type="Proteomes" id="UP001344906"/>
    </source>
</evidence>
<dbReference type="InterPro" id="IPR036291">
    <property type="entry name" value="NAD(P)-bd_dom_sf"/>
</dbReference>
<dbReference type="InterPro" id="IPR051604">
    <property type="entry name" value="Ergot_Alk_Oxidoreductase"/>
</dbReference>
<dbReference type="RefSeq" id="WP_338246785.1">
    <property type="nucleotide sequence ID" value="NZ_BSRI01000001.1"/>
</dbReference>